<dbReference type="RefSeq" id="WP_270078690.1">
    <property type="nucleotide sequence ID" value="NZ_CP115174.1"/>
</dbReference>
<accession>A0ABY7NUE3</accession>
<dbReference type="PANTHER" id="PTHR39441:SF1">
    <property type="entry name" value="DUF2252 DOMAIN-CONTAINING PROTEIN"/>
    <property type="match status" value="1"/>
</dbReference>
<reference evidence="1 2" key="1">
    <citation type="submission" date="2022-12" db="EMBL/GenBank/DDBJ databases">
        <title>Sphingomonas abieness sp. nov., an endophytic bacterium isolated from Abies koreana.</title>
        <authorList>
            <person name="Jiang L."/>
            <person name="Lee J."/>
        </authorList>
    </citation>
    <scope>NUCLEOTIDE SEQUENCE [LARGE SCALE GENOMIC DNA]</scope>
    <source>
        <strain evidence="2">PAMB 00755</strain>
    </source>
</reference>
<proteinExistence type="predicted"/>
<dbReference type="Proteomes" id="UP001210865">
    <property type="component" value="Chromosome"/>
</dbReference>
<evidence type="ECO:0000313" key="1">
    <source>
        <dbReference type="EMBL" id="WBO24061.1"/>
    </source>
</evidence>
<dbReference type="EMBL" id="CP115174">
    <property type="protein sequence ID" value="WBO24061.1"/>
    <property type="molecule type" value="Genomic_DNA"/>
</dbReference>
<protein>
    <submittedName>
        <fullName evidence="1">DUF2252 family protein</fullName>
    </submittedName>
</protein>
<dbReference type="Pfam" id="PF10009">
    <property type="entry name" value="DUF2252"/>
    <property type="match status" value="1"/>
</dbReference>
<sequence length="366" mass="40106">MAPPQRPIEFLPSMARREAGMRTALGPLIVESDLLSKHKRMRKDAFLFLRGTCWRWAETAAHECNDLTHGPAVASIGDAHVGNFGLWRDAEGRLIWGVNDYDEAAILPYRMDITRLVASAMMARGDKDMAGELSEAALDGYAAGLADPRPYVLEQDHIWLRDIFVATDDERIDFWAKLRGAAAGDDIPAAFREALIPALPAGAGEGRFARRRAGVGSLGLPRIVLLADDAGGPIAREAKALLPSCWSPDTVAGAHLALSSGPYRCPDPFLHLAGGIVVRRLGPNSRKIDLDANKRRVRRRLIEAMARDIGAIHAQDATTATAIRQHLQDEGHGWLPRAVQAMTKATLRDWHAFRDGTDRHGRPLPQ</sequence>
<dbReference type="PANTHER" id="PTHR39441">
    <property type="entry name" value="DUF2252 DOMAIN-CONTAINING PROTEIN"/>
    <property type="match status" value="1"/>
</dbReference>
<keyword evidence="2" id="KW-1185">Reference proteome</keyword>
<evidence type="ECO:0000313" key="2">
    <source>
        <dbReference type="Proteomes" id="UP001210865"/>
    </source>
</evidence>
<organism evidence="1 2">
    <name type="scientific">Sphingomonas abietis</name>
    <dbReference type="NCBI Taxonomy" id="3012344"/>
    <lineage>
        <taxon>Bacteria</taxon>
        <taxon>Pseudomonadati</taxon>
        <taxon>Pseudomonadota</taxon>
        <taxon>Alphaproteobacteria</taxon>
        <taxon>Sphingomonadales</taxon>
        <taxon>Sphingomonadaceae</taxon>
        <taxon>Sphingomonas</taxon>
    </lineage>
</organism>
<name>A0ABY7NUE3_9SPHN</name>
<dbReference type="InterPro" id="IPR018721">
    <property type="entry name" value="DUF2252"/>
</dbReference>
<gene>
    <name evidence="1" type="ORF">PBT88_08110</name>
</gene>